<dbReference type="InterPro" id="IPR025714">
    <property type="entry name" value="Methyltranfer_dom"/>
</dbReference>
<dbReference type="PANTHER" id="PTHR32026:SF10">
    <property type="entry name" value="METHYLTRANSFERASE-LIKE PROTEIN 24-RELATED"/>
    <property type="match status" value="1"/>
</dbReference>
<evidence type="ECO:0000313" key="3">
    <source>
        <dbReference type="Proteomes" id="UP001497623"/>
    </source>
</evidence>
<accession>A0AAV2PV53</accession>
<evidence type="ECO:0000313" key="2">
    <source>
        <dbReference type="EMBL" id="CAL4065852.1"/>
    </source>
</evidence>
<dbReference type="Pfam" id="PF13383">
    <property type="entry name" value="Methyltransf_22"/>
    <property type="match status" value="1"/>
</dbReference>
<proteinExistence type="predicted"/>
<keyword evidence="3" id="KW-1185">Reference proteome</keyword>
<protein>
    <recommendedName>
        <fullName evidence="1">Methyltransferase domain-containing protein</fullName>
    </recommendedName>
</protein>
<sequence>MWRRRMYKVVQQQQHAVVMLCCGGLTLAYCMLGLSVPVTEEEHSTSHSYQTKGNSCRVPPLHDADEFFALLETPQVVCKNLQLVGGGYYGWRDGGEGGKLACMDPGLTIGGEKCLVLSFGIGADWTFDDAMDDIGCKVYSMDPTLFLPDHNRTDNIQFLDLGVGKERGYQNITINKQVVKAKVDTYQGILHRLGILNSTIDYMKLDIEGAELDFLDDAITRWPHLLHNIKQIGIEIHTSKLKGKSKKSAWQKILKFWTYFHQLQCEKFQLVWSVANDVSSNLYQLNGQQRSGCYEILLINQRFLSGS</sequence>
<evidence type="ECO:0000259" key="1">
    <source>
        <dbReference type="Pfam" id="PF13383"/>
    </source>
</evidence>
<dbReference type="PANTHER" id="PTHR32026">
    <property type="entry name" value="METHYLTRANSFERASE-LIKE PROTEIN 24"/>
    <property type="match status" value="1"/>
</dbReference>
<organism evidence="2 3">
    <name type="scientific">Meganyctiphanes norvegica</name>
    <name type="common">Northern krill</name>
    <name type="synonym">Thysanopoda norvegica</name>
    <dbReference type="NCBI Taxonomy" id="48144"/>
    <lineage>
        <taxon>Eukaryota</taxon>
        <taxon>Metazoa</taxon>
        <taxon>Ecdysozoa</taxon>
        <taxon>Arthropoda</taxon>
        <taxon>Crustacea</taxon>
        <taxon>Multicrustacea</taxon>
        <taxon>Malacostraca</taxon>
        <taxon>Eumalacostraca</taxon>
        <taxon>Eucarida</taxon>
        <taxon>Euphausiacea</taxon>
        <taxon>Euphausiidae</taxon>
        <taxon>Meganyctiphanes</taxon>
    </lineage>
</organism>
<dbReference type="InterPro" id="IPR026913">
    <property type="entry name" value="METTL24"/>
</dbReference>
<reference evidence="2 3" key="1">
    <citation type="submission" date="2024-05" db="EMBL/GenBank/DDBJ databases">
        <authorList>
            <person name="Wallberg A."/>
        </authorList>
    </citation>
    <scope>NUCLEOTIDE SEQUENCE [LARGE SCALE GENOMIC DNA]</scope>
</reference>
<dbReference type="AlphaFoldDB" id="A0AAV2PV53"/>
<feature type="domain" description="Methyltransferase" evidence="1">
    <location>
        <begin position="63"/>
        <end position="262"/>
    </location>
</feature>
<dbReference type="Proteomes" id="UP001497623">
    <property type="component" value="Unassembled WGS sequence"/>
</dbReference>
<comment type="caution">
    <text evidence="2">The sequence shown here is derived from an EMBL/GenBank/DDBJ whole genome shotgun (WGS) entry which is preliminary data.</text>
</comment>
<dbReference type="EMBL" id="CAXKWB010001928">
    <property type="protein sequence ID" value="CAL4065852.1"/>
    <property type="molecule type" value="Genomic_DNA"/>
</dbReference>
<name>A0AAV2PV53_MEGNR</name>
<gene>
    <name evidence="2" type="ORF">MNOR_LOCUS5106</name>
</gene>